<dbReference type="Proteomes" id="UP001177003">
    <property type="component" value="Chromosome 4"/>
</dbReference>
<name>A0AA35YZQ0_LACSI</name>
<sequence length="154" mass="16695">MSNVSSVHTTGIIVADTSKLEFVGSIPKAMLCDVPRASKVLKGYCTIPTSRFRPLTPKMQLIIAKADKPKIGEPLVSVNASDAGVNTLGFTMSSITPPISPLRQDDPDMIYGDGEDNLPGFTFSPFTIRIESDDQAPLMKGKLKDIHEKLDSFL</sequence>
<dbReference type="EMBL" id="OX465080">
    <property type="protein sequence ID" value="CAI9282872.1"/>
    <property type="molecule type" value="Genomic_DNA"/>
</dbReference>
<keyword evidence="2" id="KW-1185">Reference proteome</keyword>
<reference evidence="1" key="1">
    <citation type="submission" date="2023-04" db="EMBL/GenBank/DDBJ databases">
        <authorList>
            <person name="Vijverberg K."/>
            <person name="Xiong W."/>
            <person name="Schranz E."/>
        </authorList>
    </citation>
    <scope>NUCLEOTIDE SEQUENCE</scope>
</reference>
<accession>A0AA35YZQ0</accession>
<evidence type="ECO:0000313" key="1">
    <source>
        <dbReference type="EMBL" id="CAI9282872.1"/>
    </source>
</evidence>
<proteinExistence type="predicted"/>
<organism evidence="1 2">
    <name type="scientific">Lactuca saligna</name>
    <name type="common">Willowleaf lettuce</name>
    <dbReference type="NCBI Taxonomy" id="75948"/>
    <lineage>
        <taxon>Eukaryota</taxon>
        <taxon>Viridiplantae</taxon>
        <taxon>Streptophyta</taxon>
        <taxon>Embryophyta</taxon>
        <taxon>Tracheophyta</taxon>
        <taxon>Spermatophyta</taxon>
        <taxon>Magnoliopsida</taxon>
        <taxon>eudicotyledons</taxon>
        <taxon>Gunneridae</taxon>
        <taxon>Pentapetalae</taxon>
        <taxon>asterids</taxon>
        <taxon>campanulids</taxon>
        <taxon>Asterales</taxon>
        <taxon>Asteraceae</taxon>
        <taxon>Cichorioideae</taxon>
        <taxon>Cichorieae</taxon>
        <taxon>Lactucinae</taxon>
        <taxon>Lactuca</taxon>
    </lineage>
</organism>
<dbReference type="AlphaFoldDB" id="A0AA35YZQ0"/>
<gene>
    <name evidence="1" type="ORF">LSALG_LOCUS22495</name>
</gene>
<protein>
    <submittedName>
        <fullName evidence="1">Uncharacterized protein</fullName>
    </submittedName>
</protein>
<evidence type="ECO:0000313" key="2">
    <source>
        <dbReference type="Proteomes" id="UP001177003"/>
    </source>
</evidence>